<dbReference type="GO" id="GO:0016747">
    <property type="term" value="F:acyltransferase activity, transferring groups other than amino-acyl groups"/>
    <property type="evidence" value="ECO:0007669"/>
    <property type="project" value="InterPro"/>
</dbReference>
<feature type="domain" description="N-acetyltransferase" evidence="1">
    <location>
        <begin position="11"/>
        <end position="169"/>
    </location>
</feature>
<dbReference type="KEGG" id="halg:HUG10_13700"/>
<reference evidence="2 3" key="1">
    <citation type="submission" date="2020-07" db="EMBL/GenBank/DDBJ databases">
        <title>Gai3-2, isolated from salt lake.</title>
        <authorList>
            <person name="Cui H."/>
            <person name="Shi X."/>
        </authorList>
    </citation>
    <scope>NUCLEOTIDE SEQUENCE [LARGE SCALE GENOMIC DNA]</scope>
    <source>
        <strain evidence="2 3">Gai3-2</strain>
    </source>
</reference>
<gene>
    <name evidence="2" type="ORF">HUG10_13700</name>
</gene>
<dbReference type="Gene3D" id="3.40.630.30">
    <property type="match status" value="1"/>
</dbReference>
<dbReference type="InterPro" id="IPR000182">
    <property type="entry name" value="GNAT_dom"/>
</dbReference>
<keyword evidence="3" id="KW-1185">Reference proteome</keyword>
<dbReference type="Pfam" id="PF13527">
    <property type="entry name" value="Acetyltransf_9"/>
    <property type="match status" value="1"/>
</dbReference>
<proteinExistence type="predicted"/>
<protein>
    <submittedName>
        <fullName evidence="2">GNAT family N-acetyltransferase</fullName>
    </submittedName>
</protein>
<dbReference type="AlphaFoldDB" id="A0A7D5KEV1"/>
<sequence>MVTTEDGRSEYAVRQYEPSDREEVLSLYGTVFGRDDESWFDWRYVDNPYLSEVPICVADRDGEVVGARPSLPFPLRVGGERVLAIAQVDPMVAPEHRRRGLFSRMVTHVYGYYADREPSVSIGFPNEAVMGALSNLDEELSLHRGVTREFPVHYRLQDPGALLSSKVDDGALGRLVGGLAGAAGRGVLSVRTGSPGGSATVTVTPYDGVPAAELANLAERSVTPRAHAYRDETFYRWRYANPRFDYVTYVADVDGRREAALMVGRKRAGDVDVVHVSDVAPLGGREPWRTALDHLFSRVVADFDDADLLAVAGEVVPAGILDRYRFRPATAFPLSRLTATTYLVARPLTNRDVDEWRVGGQVLSEDDRWRFTFCEREIG</sequence>
<dbReference type="InterPro" id="IPR016181">
    <property type="entry name" value="Acyl_CoA_acyltransferase"/>
</dbReference>
<keyword evidence="2" id="KW-0808">Transferase</keyword>
<dbReference type="SUPFAM" id="SSF55729">
    <property type="entry name" value="Acyl-CoA N-acyltransferases (Nat)"/>
    <property type="match status" value="1"/>
</dbReference>
<dbReference type="RefSeq" id="WP_179170111.1">
    <property type="nucleotide sequence ID" value="NZ_CP058529.1"/>
</dbReference>
<dbReference type="Proteomes" id="UP000509750">
    <property type="component" value="Chromosome"/>
</dbReference>
<dbReference type="EMBL" id="CP058529">
    <property type="protein sequence ID" value="QLG28537.1"/>
    <property type="molecule type" value="Genomic_DNA"/>
</dbReference>
<evidence type="ECO:0000259" key="1">
    <source>
        <dbReference type="PROSITE" id="PS51186"/>
    </source>
</evidence>
<evidence type="ECO:0000313" key="3">
    <source>
        <dbReference type="Proteomes" id="UP000509750"/>
    </source>
</evidence>
<dbReference type="OrthoDB" id="299799at2157"/>
<organism evidence="2 3">
    <name type="scientific">Halorarum halophilum</name>
    <dbReference type="NCBI Taxonomy" id="2743090"/>
    <lineage>
        <taxon>Archaea</taxon>
        <taxon>Methanobacteriati</taxon>
        <taxon>Methanobacteriota</taxon>
        <taxon>Stenosarchaea group</taxon>
        <taxon>Halobacteria</taxon>
        <taxon>Halobacteriales</taxon>
        <taxon>Haloferacaceae</taxon>
        <taxon>Halorarum</taxon>
    </lineage>
</organism>
<dbReference type="GeneID" id="56029907"/>
<evidence type="ECO:0000313" key="2">
    <source>
        <dbReference type="EMBL" id="QLG28537.1"/>
    </source>
</evidence>
<dbReference type="PROSITE" id="PS51186">
    <property type="entry name" value="GNAT"/>
    <property type="match status" value="1"/>
</dbReference>
<name>A0A7D5KEV1_9EURY</name>
<accession>A0A7D5KEV1</accession>